<name>A0A8S5LAZ4_9CAUD</name>
<proteinExistence type="predicted"/>
<protein>
    <submittedName>
        <fullName evidence="1">Transcriptional regulator</fullName>
    </submittedName>
</protein>
<accession>A0A8S5LAZ4</accession>
<reference evidence="1" key="1">
    <citation type="journal article" date="2021" name="Proc. Natl. Acad. Sci. U.S.A.">
        <title>A Catalog of Tens of Thousands of Viruses from Human Metagenomes Reveals Hidden Associations with Chronic Diseases.</title>
        <authorList>
            <person name="Tisza M.J."/>
            <person name="Buck C.B."/>
        </authorList>
    </citation>
    <scope>NUCLEOTIDE SEQUENCE</scope>
    <source>
        <strain evidence="1">CtNY03</strain>
    </source>
</reference>
<dbReference type="InterPro" id="IPR036366">
    <property type="entry name" value="PGBDSf"/>
</dbReference>
<sequence length="274" mass="29594">MATAAEFIGACAAEVGHSRWNDEDADNVGTRYGRDYATRHGAVFGQNGVPFCDMGMTYCLRKVGVTDFDSAYVPARVNTARSRGWLVPYGSARPGDMVTFDWDDDGEDDHIGCVESTDSTGVNTIEFNTSDESNGNGGMVLRRHRSWAILSHCIRYPWTDSGVGSVVPAERRLEDVQRAVGAYPDHVIGPDTRKRLLAVVSASTWGGASFPFGVQYVQGVIGTEQDGVWGEASAAAHDRTVEAIQRALGVEDDGVWGPDTQAAWQALADISEQV</sequence>
<organism evidence="1">
    <name type="scientific">Podoviridae sp. ctNY03</name>
    <dbReference type="NCBI Taxonomy" id="2823558"/>
    <lineage>
        <taxon>Viruses</taxon>
        <taxon>Duplodnaviria</taxon>
        <taxon>Heunggongvirae</taxon>
        <taxon>Uroviricota</taxon>
        <taxon>Caudoviricetes</taxon>
    </lineage>
</organism>
<dbReference type="Gene3D" id="1.10.101.10">
    <property type="entry name" value="PGBD-like superfamily/PGBD"/>
    <property type="match status" value="1"/>
</dbReference>
<evidence type="ECO:0000313" key="1">
    <source>
        <dbReference type="EMBL" id="DAD67011.1"/>
    </source>
</evidence>
<dbReference type="EMBL" id="BK014666">
    <property type="protein sequence ID" value="DAD67011.1"/>
    <property type="molecule type" value="Genomic_DNA"/>
</dbReference>